<keyword evidence="3" id="KW-1185">Reference proteome</keyword>
<dbReference type="InterPro" id="IPR003812">
    <property type="entry name" value="Fido"/>
</dbReference>
<evidence type="ECO:0000313" key="2">
    <source>
        <dbReference type="EMBL" id="KZT65573.1"/>
    </source>
</evidence>
<dbReference type="EMBL" id="KV429103">
    <property type="protein sequence ID" value="KZT65573.1"/>
    <property type="molecule type" value="Genomic_DNA"/>
</dbReference>
<dbReference type="STRING" id="1314783.A0A165MEG3"/>
<evidence type="ECO:0000313" key="3">
    <source>
        <dbReference type="Proteomes" id="UP000076727"/>
    </source>
</evidence>
<sequence>MPYCKMHSRITLQMQHELPLYHTTPIHEYNATPKHAVWAYLAAQLSYEIMTGRPFLDGNKRAAFFLANEYLRAQGTPGFD</sequence>
<dbReference type="OrthoDB" id="3049701at2759"/>
<dbReference type="InterPro" id="IPR036597">
    <property type="entry name" value="Fido-like_dom_sf"/>
</dbReference>
<dbReference type="Proteomes" id="UP000076727">
    <property type="component" value="Unassembled WGS sequence"/>
</dbReference>
<name>A0A165MEG3_9APHY</name>
<dbReference type="SUPFAM" id="SSF140931">
    <property type="entry name" value="Fic-like"/>
    <property type="match status" value="1"/>
</dbReference>
<dbReference type="Gene3D" id="1.20.120.1870">
    <property type="entry name" value="Fic/DOC protein, Fido domain"/>
    <property type="match status" value="1"/>
</dbReference>
<dbReference type="AlphaFoldDB" id="A0A165MEG3"/>
<proteinExistence type="predicted"/>
<dbReference type="InterPro" id="IPR053737">
    <property type="entry name" value="Type_II_TA_Toxin"/>
</dbReference>
<evidence type="ECO:0000259" key="1">
    <source>
        <dbReference type="PROSITE" id="PS51459"/>
    </source>
</evidence>
<reference evidence="2 3" key="1">
    <citation type="journal article" date="2016" name="Mol. Biol. Evol.">
        <title>Comparative Genomics of Early-Diverging Mushroom-Forming Fungi Provides Insights into the Origins of Lignocellulose Decay Capabilities.</title>
        <authorList>
            <person name="Nagy L.G."/>
            <person name="Riley R."/>
            <person name="Tritt A."/>
            <person name="Adam C."/>
            <person name="Daum C."/>
            <person name="Floudas D."/>
            <person name="Sun H."/>
            <person name="Yadav J.S."/>
            <person name="Pangilinan J."/>
            <person name="Larsson K.H."/>
            <person name="Matsuura K."/>
            <person name="Barry K."/>
            <person name="Labutti K."/>
            <person name="Kuo R."/>
            <person name="Ohm R.A."/>
            <person name="Bhattacharya S.S."/>
            <person name="Shirouzu T."/>
            <person name="Yoshinaga Y."/>
            <person name="Martin F.M."/>
            <person name="Grigoriev I.V."/>
            <person name="Hibbett D.S."/>
        </authorList>
    </citation>
    <scope>NUCLEOTIDE SEQUENCE [LARGE SCALE GENOMIC DNA]</scope>
    <source>
        <strain evidence="2 3">L-15889</strain>
    </source>
</reference>
<dbReference type="PROSITE" id="PS51459">
    <property type="entry name" value="FIDO"/>
    <property type="match status" value="1"/>
</dbReference>
<organism evidence="2 3">
    <name type="scientific">Daedalea quercina L-15889</name>
    <dbReference type="NCBI Taxonomy" id="1314783"/>
    <lineage>
        <taxon>Eukaryota</taxon>
        <taxon>Fungi</taxon>
        <taxon>Dikarya</taxon>
        <taxon>Basidiomycota</taxon>
        <taxon>Agaricomycotina</taxon>
        <taxon>Agaricomycetes</taxon>
        <taxon>Polyporales</taxon>
        <taxon>Fomitopsis</taxon>
    </lineage>
</organism>
<accession>A0A165MEG3</accession>
<gene>
    <name evidence="2" type="ORF">DAEQUDRAFT_519358</name>
</gene>
<protein>
    <recommendedName>
        <fullName evidence="1">Fido domain-containing protein</fullName>
    </recommendedName>
</protein>
<feature type="domain" description="Fido" evidence="1">
    <location>
        <begin position="1"/>
        <end position="80"/>
    </location>
</feature>
<dbReference type="Pfam" id="PF02661">
    <property type="entry name" value="Fic"/>
    <property type="match status" value="1"/>
</dbReference>